<dbReference type="PANTHER" id="PTHR37846">
    <property type="entry name" value="YALI0B21296P"/>
    <property type="match status" value="1"/>
</dbReference>
<dbReference type="InterPro" id="IPR056136">
    <property type="entry name" value="DUF7719"/>
</dbReference>
<feature type="compositionally biased region" description="Basic and acidic residues" evidence="1">
    <location>
        <begin position="59"/>
        <end position="72"/>
    </location>
</feature>
<accession>A0ABR1EZB6</accession>
<feature type="transmembrane region" description="Helical" evidence="2">
    <location>
        <begin position="134"/>
        <end position="149"/>
    </location>
</feature>
<organism evidence="4 5">
    <name type="scientific">Myxozyma melibiosi</name>
    <dbReference type="NCBI Taxonomy" id="54550"/>
    <lineage>
        <taxon>Eukaryota</taxon>
        <taxon>Fungi</taxon>
        <taxon>Dikarya</taxon>
        <taxon>Ascomycota</taxon>
        <taxon>Saccharomycotina</taxon>
        <taxon>Lipomycetes</taxon>
        <taxon>Lipomycetales</taxon>
        <taxon>Lipomycetaceae</taxon>
        <taxon>Myxozyma</taxon>
    </lineage>
</organism>
<evidence type="ECO:0000313" key="5">
    <source>
        <dbReference type="Proteomes" id="UP001498771"/>
    </source>
</evidence>
<feature type="transmembrane region" description="Helical" evidence="2">
    <location>
        <begin position="161"/>
        <end position="185"/>
    </location>
</feature>
<protein>
    <recommendedName>
        <fullName evidence="3">DUF7719 domain-containing protein</fullName>
    </recommendedName>
</protein>
<feature type="region of interest" description="Disordered" evidence="1">
    <location>
        <begin position="37"/>
        <end position="86"/>
    </location>
</feature>
<keyword evidence="2" id="KW-0812">Transmembrane</keyword>
<evidence type="ECO:0000256" key="2">
    <source>
        <dbReference type="SAM" id="Phobius"/>
    </source>
</evidence>
<feature type="transmembrane region" description="Helical" evidence="2">
    <location>
        <begin position="205"/>
        <end position="222"/>
    </location>
</feature>
<keyword evidence="5" id="KW-1185">Reference proteome</keyword>
<name>A0ABR1EZB6_9ASCO</name>
<evidence type="ECO:0000256" key="1">
    <source>
        <dbReference type="SAM" id="MobiDB-lite"/>
    </source>
</evidence>
<dbReference type="EMBL" id="JBBJBU010000014">
    <property type="protein sequence ID" value="KAK7202959.1"/>
    <property type="molecule type" value="Genomic_DNA"/>
</dbReference>
<evidence type="ECO:0000313" key="4">
    <source>
        <dbReference type="EMBL" id="KAK7202959.1"/>
    </source>
</evidence>
<dbReference type="RefSeq" id="XP_064765992.1">
    <property type="nucleotide sequence ID" value="XM_064911222.1"/>
</dbReference>
<dbReference type="GeneID" id="90036734"/>
<sequence length="224" mass="24518">MSSAKPALKVTSANGAPVSFTDAAGNEVPITKILPDDVKAAMGSNPSTPPPSLKKKTVSFHEDTKPPSEDTPTRNGNAKIRRSSSSSSEPNEYAVLMLDYLMALIPLTTAYAIFDILVRKQYQEELLLETLPKRSLITFGVLFVLHSVIHPSHTKIGFQMLLMLAFVVLGAYLLTVVNEASYLQIISRAPPVGTLLVWLCVELEYYFSLSAIVTVLFVSYLVKV</sequence>
<feature type="transmembrane region" description="Helical" evidence="2">
    <location>
        <begin position="93"/>
        <end position="114"/>
    </location>
</feature>
<keyword evidence="2" id="KW-0472">Membrane</keyword>
<comment type="caution">
    <text evidence="4">The sequence shown here is derived from an EMBL/GenBank/DDBJ whole genome shotgun (WGS) entry which is preliminary data.</text>
</comment>
<dbReference type="PANTHER" id="PTHR37846:SF1">
    <property type="entry name" value="DEACETYLASE-LIKE PROTEIN"/>
    <property type="match status" value="1"/>
</dbReference>
<dbReference type="Pfam" id="PF24841">
    <property type="entry name" value="DUF7719"/>
    <property type="match status" value="1"/>
</dbReference>
<keyword evidence="2" id="KW-1133">Transmembrane helix</keyword>
<reference evidence="4 5" key="1">
    <citation type="submission" date="2024-03" db="EMBL/GenBank/DDBJ databases">
        <title>Genome-scale model development and genomic sequencing of the oleaginous clade Lipomyces.</title>
        <authorList>
            <consortium name="Lawrence Berkeley National Laboratory"/>
            <person name="Czajka J.J."/>
            <person name="Han Y."/>
            <person name="Kim J."/>
            <person name="Mondo S.J."/>
            <person name="Hofstad B.A."/>
            <person name="Robles A."/>
            <person name="Haridas S."/>
            <person name="Riley R."/>
            <person name="LaButti K."/>
            <person name="Pangilinan J."/>
            <person name="Andreopoulos W."/>
            <person name="Lipzen A."/>
            <person name="Yan J."/>
            <person name="Wang M."/>
            <person name="Ng V."/>
            <person name="Grigoriev I.V."/>
            <person name="Spatafora J.W."/>
            <person name="Magnuson J.K."/>
            <person name="Baker S.E."/>
            <person name="Pomraning K.R."/>
        </authorList>
    </citation>
    <scope>NUCLEOTIDE SEQUENCE [LARGE SCALE GENOMIC DNA]</scope>
    <source>
        <strain evidence="4 5">Phaff 52-87</strain>
    </source>
</reference>
<feature type="region of interest" description="Disordered" evidence="1">
    <location>
        <begin position="1"/>
        <end position="22"/>
    </location>
</feature>
<dbReference type="Proteomes" id="UP001498771">
    <property type="component" value="Unassembled WGS sequence"/>
</dbReference>
<feature type="domain" description="DUF7719" evidence="3">
    <location>
        <begin position="159"/>
        <end position="217"/>
    </location>
</feature>
<proteinExistence type="predicted"/>
<gene>
    <name evidence="4" type="ORF">BZA70DRAFT_269569</name>
</gene>
<evidence type="ECO:0000259" key="3">
    <source>
        <dbReference type="Pfam" id="PF24841"/>
    </source>
</evidence>